<evidence type="ECO:0000313" key="2">
    <source>
        <dbReference type="Proteomes" id="UP000575898"/>
    </source>
</evidence>
<reference evidence="1 2" key="1">
    <citation type="submission" date="2020-08" db="EMBL/GenBank/DDBJ databases">
        <title>Genomic Encyclopedia of Type Strains, Phase IV (KMG-IV): sequencing the most valuable type-strain genomes for metagenomic binning, comparative biology and taxonomic classification.</title>
        <authorList>
            <person name="Goeker M."/>
        </authorList>
    </citation>
    <scope>NUCLEOTIDE SEQUENCE [LARGE SCALE GENOMIC DNA]</scope>
    <source>
        <strain evidence="1 2">DSM 27165</strain>
    </source>
</reference>
<proteinExistence type="predicted"/>
<dbReference type="AlphaFoldDB" id="A0A840MTR1"/>
<evidence type="ECO:0008006" key="3">
    <source>
        <dbReference type="Google" id="ProtNLM"/>
    </source>
</evidence>
<feature type="non-terminal residue" evidence="1">
    <location>
        <position position="267"/>
    </location>
</feature>
<organism evidence="1 2">
    <name type="scientific">Chitinivorax tropicus</name>
    <dbReference type="NCBI Taxonomy" id="714531"/>
    <lineage>
        <taxon>Bacteria</taxon>
        <taxon>Pseudomonadati</taxon>
        <taxon>Pseudomonadota</taxon>
        <taxon>Betaproteobacteria</taxon>
        <taxon>Chitinivorax</taxon>
    </lineage>
</organism>
<protein>
    <recommendedName>
        <fullName evidence="3">RHS repeat protein</fullName>
    </recommendedName>
</protein>
<comment type="caution">
    <text evidence="1">The sequence shown here is derived from an EMBL/GenBank/DDBJ whole genome shotgun (WGS) entry which is preliminary data.</text>
</comment>
<name>A0A840MTR1_9PROT</name>
<gene>
    <name evidence="1" type="ORF">HNQ59_003952</name>
</gene>
<keyword evidence="2" id="KW-1185">Reference proteome</keyword>
<dbReference type="RefSeq" id="WP_184041994.1">
    <property type="nucleotide sequence ID" value="NZ_JACHHY010000060.1"/>
</dbReference>
<dbReference type="Proteomes" id="UP000575898">
    <property type="component" value="Unassembled WGS sequence"/>
</dbReference>
<evidence type="ECO:0000313" key="1">
    <source>
        <dbReference type="EMBL" id="MBB5020627.1"/>
    </source>
</evidence>
<dbReference type="EMBL" id="JACHHY010000060">
    <property type="protein sequence ID" value="MBB5020627.1"/>
    <property type="molecule type" value="Genomic_DNA"/>
</dbReference>
<accession>A0A840MTR1</accession>
<sequence>MGSRATSPPPTGWGNTQLGVQLAYDAQGQRVAAYSEKDRKREVYGYRADGFLETTHYDGQLQAQRVLDKLGRTLSYLDHHNGKVVHTSYDRDNRTLREVRYDKRDANEQAKHQTSLYFYADPNQAQNPLREANDTQRAAYKGELAKIEVWNDWGSKHADWQNSTLYDYELWDSAKQKNIWISAKNQSGRLGRLQLQYDVNGYIIHNIDQESGRTVRYVNASNGQILQRNVTESLKDSTAPKQYRHWYYYANNQRIGDVATDPEAKLV</sequence>